<feature type="signal peptide" evidence="1">
    <location>
        <begin position="1"/>
        <end position="26"/>
    </location>
</feature>
<sequence>MFKRKLLMTFCGVIMMFLFTSPIKGKAENISNKDFYDSYNALLAPYASKTIRSKLGQEHQYSLTDAKIIKIEHSQKYTFTFIVVAKYRTYTNAHNPPNHVVTITYNVSPSGVKVIDFKQKKKVSLQLIFFLYQWVE</sequence>
<gene>
    <name evidence="2" type="ORF">BK784_14245</name>
</gene>
<feature type="chain" id="PRO_5040740204" description="DUF3888 domain-containing protein" evidence="1">
    <location>
        <begin position="27"/>
        <end position="136"/>
    </location>
</feature>
<evidence type="ECO:0008006" key="4">
    <source>
        <dbReference type="Google" id="ProtNLM"/>
    </source>
</evidence>
<reference evidence="2 3" key="1">
    <citation type="submission" date="2016-10" db="EMBL/GenBank/DDBJ databases">
        <title>Comparative genomics of Bacillus thuringiensis reveals a path to pathogens against multiple invertebrate hosts.</title>
        <authorList>
            <person name="Zheng J."/>
            <person name="Gao Q."/>
            <person name="Liu H."/>
            <person name="Peng D."/>
            <person name="Ruan L."/>
            <person name="Sun M."/>
        </authorList>
    </citation>
    <scope>NUCLEOTIDE SEQUENCE [LARGE SCALE GENOMIC DNA]</scope>
    <source>
        <strain evidence="2">T30001</strain>
    </source>
</reference>
<protein>
    <recommendedName>
        <fullName evidence="4">DUF3888 domain-containing protein</fullName>
    </recommendedName>
</protein>
<comment type="caution">
    <text evidence="2">The sequence shown here is derived from an EMBL/GenBank/DDBJ whole genome shotgun (WGS) entry which is preliminary data.</text>
</comment>
<evidence type="ECO:0000313" key="2">
    <source>
        <dbReference type="EMBL" id="OUC00718.1"/>
    </source>
</evidence>
<name>A0A9X6RGT5_BACTV</name>
<evidence type="ECO:0000256" key="1">
    <source>
        <dbReference type="SAM" id="SignalP"/>
    </source>
</evidence>
<evidence type="ECO:0000313" key="3">
    <source>
        <dbReference type="Proteomes" id="UP000195160"/>
    </source>
</evidence>
<accession>A0A9X6RGT5</accession>
<dbReference type="AlphaFoldDB" id="A0A9X6RGT5"/>
<keyword evidence="1" id="KW-0732">Signal</keyword>
<dbReference type="EMBL" id="MOOV01000106">
    <property type="protein sequence ID" value="OUC00718.1"/>
    <property type="molecule type" value="Genomic_DNA"/>
</dbReference>
<organism evidence="2 3">
    <name type="scientific">Bacillus thuringiensis subsp. medellin</name>
    <dbReference type="NCBI Taxonomy" id="79672"/>
    <lineage>
        <taxon>Bacteria</taxon>
        <taxon>Bacillati</taxon>
        <taxon>Bacillota</taxon>
        <taxon>Bacilli</taxon>
        <taxon>Bacillales</taxon>
        <taxon>Bacillaceae</taxon>
        <taxon>Bacillus</taxon>
        <taxon>Bacillus cereus group</taxon>
    </lineage>
</organism>
<dbReference type="Proteomes" id="UP000195160">
    <property type="component" value="Unassembled WGS sequence"/>
</dbReference>
<dbReference type="InterPro" id="IPR024984">
    <property type="entry name" value="DUF3888"/>
</dbReference>
<proteinExistence type="predicted"/>
<dbReference type="Pfam" id="PF13027">
    <property type="entry name" value="DUF3888"/>
    <property type="match status" value="1"/>
</dbReference>
<dbReference type="RefSeq" id="WP_088066812.1">
    <property type="nucleotide sequence ID" value="NZ_MOOV01000106.1"/>
</dbReference>